<feature type="transmembrane region" description="Helical" evidence="1">
    <location>
        <begin position="35"/>
        <end position="60"/>
    </location>
</feature>
<keyword evidence="1" id="KW-0472">Membrane</keyword>
<organism evidence="2 3">
    <name type="scientific">Candidatus Aphodosoma intestinipullorum</name>
    <dbReference type="NCBI Taxonomy" id="2840674"/>
    <lineage>
        <taxon>Bacteria</taxon>
        <taxon>Pseudomonadati</taxon>
        <taxon>Bacteroidota</taxon>
        <taxon>Bacteroidia</taxon>
        <taxon>Bacteroidales</taxon>
        <taxon>Candidatus Aphodosoma</taxon>
    </lineage>
</organism>
<name>A0A940DKA1_9BACT</name>
<accession>A0A940DKA1</accession>
<keyword evidence="1" id="KW-1133">Transmembrane helix</keyword>
<gene>
    <name evidence="2" type="ORF">IAC51_06490</name>
</gene>
<evidence type="ECO:0000313" key="3">
    <source>
        <dbReference type="Proteomes" id="UP000712007"/>
    </source>
</evidence>
<proteinExistence type="predicted"/>
<dbReference type="EMBL" id="JADIMV010000112">
    <property type="protein sequence ID" value="MBO8440283.1"/>
    <property type="molecule type" value="Genomic_DNA"/>
</dbReference>
<reference evidence="2" key="1">
    <citation type="submission" date="2020-10" db="EMBL/GenBank/DDBJ databases">
        <authorList>
            <person name="Gilroy R."/>
        </authorList>
    </citation>
    <scope>NUCLEOTIDE SEQUENCE</scope>
    <source>
        <strain evidence="2">3924</strain>
    </source>
</reference>
<comment type="caution">
    <text evidence="2">The sequence shown here is derived from an EMBL/GenBank/DDBJ whole genome shotgun (WGS) entry which is preliminary data.</text>
</comment>
<evidence type="ECO:0000256" key="1">
    <source>
        <dbReference type="SAM" id="Phobius"/>
    </source>
</evidence>
<protein>
    <submittedName>
        <fullName evidence="2">Uncharacterized protein</fullName>
    </submittedName>
</protein>
<sequence>MKMARQRMPFAVPENYFEQFAGQLEKSITPQRKPLWALARPIVAAAAAFAGLIAVSYLVLTLQNGIGAPADDYMAVRQEYAEIIADQFEEFQLEDILADADE</sequence>
<dbReference type="AlphaFoldDB" id="A0A940DKA1"/>
<evidence type="ECO:0000313" key="2">
    <source>
        <dbReference type="EMBL" id="MBO8440283.1"/>
    </source>
</evidence>
<dbReference type="Proteomes" id="UP000712007">
    <property type="component" value="Unassembled WGS sequence"/>
</dbReference>
<keyword evidence="1" id="KW-0812">Transmembrane</keyword>
<reference evidence="2" key="2">
    <citation type="journal article" date="2021" name="PeerJ">
        <title>Extensive microbial diversity within the chicken gut microbiome revealed by metagenomics and culture.</title>
        <authorList>
            <person name="Gilroy R."/>
            <person name="Ravi A."/>
            <person name="Getino M."/>
            <person name="Pursley I."/>
            <person name="Horton D.L."/>
            <person name="Alikhan N.F."/>
            <person name="Baker D."/>
            <person name="Gharbi K."/>
            <person name="Hall N."/>
            <person name="Watson M."/>
            <person name="Adriaenssens E.M."/>
            <person name="Foster-Nyarko E."/>
            <person name="Jarju S."/>
            <person name="Secka A."/>
            <person name="Antonio M."/>
            <person name="Oren A."/>
            <person name="Chaudhuri R.R."/>
            <person name="La Ragione R."/>
            <person name="Hildebrand F."/>
            <person name="Pallen M.J."/>
        </authorList>
    </citation>
    <scope>NUCLEOTIDE SEQUENCE</scope>
    <source>
        <strain evidence="2">3924</strain>
    </source>
</reference>